<sequence>MPKRKSRNQSLKQRVKTLEMRLGVSKLNSKHSLKMGRTGEIEGFGMAYGALAAGAIECEIAARAADDAELSKS</sequence>
<name>A0A6A1R1I1_9BURK</name>
<protein>
    <submittedName>
        <fullName evidence="1">Uncharacterized protein</fullName>
    </submittedName>
</protein>
<proteinExistence type="predicted"/>
<organism evidence="1">
    <name type="scientific">Comamonas kerstersii</name>
    <dbReference type="NCBI Taxonomy" id="225992"/>
    <lineage>
        <taxon>Bacteria</taxon>
        <taxon>Pseudomonadati</taxon>
        <taxon>Pseudomonadota</taxon>
        <taxon>Betaproteobacteria</taxon>
        <taxon>Burkholderiales</taxon>
        <taxon>Comamonadaceae</taxon>
        <taxon>Comamonas</taxon>
    </lineage>
</organism>
<dbReference type="AlphaFoldDB" id="A0A6A1R1I1"/>
<dbReference type="RefSeq" id="WP_151044761.1">
    <property type="nucleotide sequence ID" value="NZ_VZOT01000007.1"/>
</dbReference>
<evidence type="ECO:0000313" key="1">
    <source>
        <dbReference type="EMBL" id="KAB0586168.1"/>
    </source>
</evidence>
<accession>A0A6A1R1I1</accession>
<gene>
    <name evidence="1" type="ORF">F7P80_11070</name>
</gene>
<reference evidence="1" key="1">
    <citation type="submission" date="2019-09" db="EMBL/GenBank/DDBJ databases">
        <title>Draft genome sequences of 48 bacterial type strains from the CCUG.</title>
        <authorList>
            <person name="Tunovic T."/>
            <person name="Pineiro-Iglesias B."/>
            <person name="Unosson C."/>
            <person name="Inganas E."/>
            <person name="Ohlen M."/>
            <person name="Cardew S."/>
            <person name="Jensie-Markopoulos S."/>
            <person name="Salva-Serra F."/>
            <person name="Jaen-Luchoro D."/>
            <person name="Karlsson R."/>
            <person name="Svensson-Stadler L."/>
            <person name="Chun J."/>
            <person name="Moore E."/>
        </authorList>
    </citation>
    <scope>NUCLEOTIDE SEQUENCE</scope>
    <source>
        <strain evidence="1">CCUG 15333</strain>
    </source>
</reference>
<comment type="caution">
    <text evidence="1">The sequence shown here is derived from an EMBL/GenBank/DDBJ whole genome shotgun (WGS) entry which is preliminary data.</text>
</comment>
<dbReference type="EMBL" id="VZOT01000007">
    <property type="protein sequence ID" value="KAB0586168.1"/>
    <property type="molecule type" value="Genomic_DNA"/>
</dbReference>